<comment type="caution">
    <text evidence="1">The sequence shown here is derived from an EMBL/GenBank/DDBJ whole genome shotgun (WGS) entry which is preliminary data.</text>
</comment>
<evidence type="ECO:0000313" key="1">
    <source>
        <dbReference type="EMBL" id="TDK26187.1"/>
    </source>
</evidence>
<name>A0A4R5TY88_9GAMM</name>
<gene>
    <name evidence="1" type="ORF">E2F46_06205</name>
</gene>
<protein>
    <recommendedName>
        <fullName evidence="3">PIN domain-containing protein</fullName>
    </recommendedName>
</protein>
<evidence type="ECO:0000313" key="2">
    <source>
        <dbReference type="Proteomes" id="UP000294796"/>
    </source>
</evidence>
<dbReference type="Proteomes" id="UP000294796">
    <property type="component" value="Unassembled WGS sequence"/>
</dbReference>
<sequence length="185" mass="20516">MNGYVLDSCTLLNLYCAWGSIANLKAFPVRFYLGTGVEAEIHHVREFDARGGIVGKKLSTVELARHYPLEALAPTTAETELMVRMSQWLDDGEAQGLAIAVSRNMVFCTDDGAVRKLLKAQAIEAKLATTPELLQGWAGSDTKRLATLPDAVRRVVELGKFRPHRSSPHFEWWTHTLGGTVEQHE</sequence>
<keyword evidence="2" id="KW-1185">Reference proteome</keyword>
<dbReference type="RefSeq" id="WP_133321219.1">
    <property type="nucleotide sequence ID" value="NZ_SMTF01000003.1"/>
</dbReference>
<dbReference type="OrthoDB" id="6057629at2"/>
<dbReference type="AlphaFoldDB" id="A0A4R5TY88"/>
<accession>A0A4R5TY88</accession>
<dbReference type="EMBL" id="SMTF01000003">
    <property type="protein sequence ID" value="TDK26187.1"/>
    <property type="molecule type" value="Genomic_DNA"/>
</dbReference>
<organism evidence="1 2">
    <name type="scientific">Luteimonas aestuarii</name>
    <dbReference type="NCBI Taxonomy" id="453837"/>
    <lineage>
        <taxon>Bacteria</taxon>
        <taxon>Pseudomonadati</taxon>
        <taxon>Pseudomonadota</taxon>
        <taxon>Gammaproteobacteria</taxon>
        <taxon>Lysobacterales</taxon>
        <taxon>Lysobacteraceae</taxon>
        <taxon>Luteimonas</taxon>
    </lineage>
</organism>
<evidence type="ECO:0008006" key="3">
    <source>
        <dbReference type="Google" id="ProtNLM"/>
    </source>
</evidence>
<proteinExistence type="predicted"/>
<reference evidence="1 2" key="1">
    <citation type="submission" date="2019-03" db="EMBL/GenBank/DDBJ databases">
        <title>Luteimonas zhaokaii sp.nov., isolated from the rectal contents of Plateau pika in Yushu, Qinghai Province, China.</title>
        <authorList>
            <person name="Zhang G."/>
        </authorList>
    </citation>
    <scope>NUCLEOTIDE SEQUENCE [LARGE SCALE GENOMIC DNA]</scope>
    <source>
        <strain evidence="1 2">B9</strain>
    </source>
</reference>